<proteinExistence type="predicted"/>
<accession>A0AA48IDA8</accession>
<dbReference type="KEGG" id="ccac:CcaHIS019_0202380"/>
<keyword evidence="2" id="KW-1185">Reference proteome</keyword>
<dbReference type="EMBL" id="AP028213">
    <property type="protein sequence ID" value="BEI88876.1"/>
    <property type="molecule type" value="Genomic_DNA"/>
</dbReference>
<evidence type="ECO:0000313" key="1">
    <source>
        <dbReference type="EMBL" id="BEI88876.1"/>
    </source>
</evidence>
<dbReference type="Proteomes" id="UP001233271">
    <property type="component" value="Chromosome 2"/>
</dbReference>
<protein>
    <submittedName>
        <fullName evidence="1">Uncharacterized protein</fullName>
    </submittedName>
</protein>
<dbReference type="RefSeq" id="XP_060454142.1">
    <property type="nucleotide sequence ID" value="XM_060597227.1"/>
</dbReference>
<evidence type="ECO:0000313" key="2">
    <source>
        <dbReference type="Proteomes" id="UP001233271"/>
    </source>
</evidence>
<dbReference type="GeneID" id="85492747"/>
<dbReference type="AlphaFoldDB" id="A0AA48IDA8"/>
<sequence length="390" mass="45583">MSSYYTYPKPMVTIDHEHFPRIFEQVVRNTPFEFLKTLRACSRYYCHQVDTELLRHVKTQPYMYHPGRPHYPYMYHPDKPRYPWLLLVPGLGLPLSWYDNRARHVQVLDASRTILAAGHDFAHQVLAPRLLRFQLSGLLDPAHFRLQAPTVVVFIAPQELPSTIHCGGEVVTSDDPLFPDSQRWASHFRPGNRIPPCILGLPQVDMAATERLVFNLHVHPDHHMFGQWEIDFATSHRLRPLQIYVVASRDDAPLGWQHQMPRGTPLFEGRILNRLLLCIGRMMARNLPRVQVAFINANSWDHNWLATSFVDKSSYFEIDEDDLDLDGSETATMEERIQYWLNEAIENQFEQYMGAPFNDDADNYTRFLTFDEFRAEIPDNDFVFDRIMCP</sequence>
<organism evidence="1 2">
    <name type="scientific">Cutaneotrichosporon cavernicola</name>
    <dbReference type="NCBI Taxonomy" id="279322"/>
    <lineage>
        <taxon>Eukaryota</taxon>
        <taxon>Fungi</taxon>
        <taxon>Dikarya</taxon>
        <taxon>Basidiomycota</taxon>
        <taxon>Agaricomycotina</taxon>
        <taxon>Tremellomycetes</taxon>
        <taxon>Trichosporonales</taxon>
        <taxon>Trichosporonaceae</taxon>
        <taxon>Cutaneotrichosporon</taxon>
    </lineage>
</organism>
<reference evidence="1" key="1">
    <citation type="journal article" date="2023" name="BMC Genomics">
        <title>Chromosome-level genome assemblies of Cutaneotrichosporon spp. (Trichosporonales, Basidiomycota) reveal imbalanced evolution between nucleotide sequences and chromosome synteny.</title>
        <authorList>
            <person name="Kobayashi Y."/>
            <person name="Kayamori A."/>
            <person name="Aoki K."/>
            <person name="Shiwa Y."/>
            <person name="Matsutani M."/>
            <person name="Fujita N."/>
            <person name="Sugita T."/>
            <person name="Iwasaki W."/>
            <person name="Tanaka N."/>
            <person name="Takashima M."/>
        </authorList>
    </citation>
    <scope>NUCLEOTIDE SEQUENCE</scope>
    <source>
        <strain evidence="1">HIS019</strain>
    </source>
</reference>
<name>A0AA48IDA8_9TREE</name>
<gene>
    <name evidence="1" type="ORF">CcaverHIS019_0202380</name>
</gene>